<gene>
    <name evidence="1" type="ORF">QFC20_007542</name>
</gene>
<accession>A0ACC2UYF2</accession>
<evidence type="ECO:0000313" key="1">
    <source>
        <dbReference type="EMBL" id="KAJ9091812.1"/>
    </source>
</evidence>
<comment type="caution">
    <text evidence="1">The sequence shown here is derived from an EMBL/GenBank/DDBJ whole genome shotgun (WGS) entry which is preliminary data.</text>
</comment>
<name>A0ACC2UYF2_9TREE</name>
<keyword evidence="2" id="KW-1185">Reference proteome</keyword>
<protein>
    <submittedName>
        <fullName evidence="1">Uncharacterized protein</fullName>
    </submittedName>
</protein>
<reference evidence="1" key="1">
    <citation type="submission" date="2023-04" db="EMBL/GenBank/DDBJ databases">
        <title>Draft Genome sequencing of Naganishia species isolated from polar environments using Oxford Nanopore Technology.</title>
        <authorList>
            <person name="Leo P."/>
            <person name="Venkateswaran K."/>
        </authorList>
    </citation>
    <scope>NUCLEOTIDE SEQUENCE</scope>
    <source>
        <strain evidence="1">MNA-CCFEE 5262</strain>
    </source>
</reference>
<organism evidence="1 2">
    <name type="scientific">Naganishia adeliensis</name>
    <dbReference type="NCBI Taxonomy" id="92952"/>
    <lineage>
        <taxon>Eukaryota</taxon>
        <taxon>Fungi</taxon>
        <taxon>Dikarya</taxon>
        <taxon>Basidiomycota</taxon>
        <taxon>Agaricomycotina</taxon>
        <taxon>Tremellomycetes</taxon>
        <taxon>Filobasidiales</taxon>
        <taxon>Filobasidiaceae</taxon>
        <taxon>Naganishia</taxon>
    </lineage>
</organism>
<evidence type="ECO:0000313" key="2">
    <source>
        <dbReference type="Proteomes" id="UP001230649"/>
    </source>
</evidence>
<dbReference type="Proteomes" id="UP001230649">
    <property type="component" value="Unassembled WGS sequence"/>
</dbReference>
<dbReference type="EMBL" id="JASBWS010000190">
    <property type="protein sequence ID" value="KAJ9091812.1"/>
    <property type="molecule type" value="Genomic_DNA"/>
</dbReference>
<proteinExistence type="predicted"/>
<sequence length="281" mass="32112">MVSGITYTLPRIRNASNTKGREVERERRERDLRTSFSVLLNDLDVSAQYMDRLIDDLIGSESASQTFLETELPEVEEQMRDLGDLAGRMRAAAKNGLDQLFNQLTRPGLRSLLEDVYRGISYMLDDDGYAEAEEEDLVRKRFVASWAPLVDGYKDTLTEANYQSFFNMTVETLVRPWEKMVQGMRFTELGAIRFDKDVRAVVNHLSGQTNFGGARSKFIRLQQIATILNLDSVSRLDAIWQILRANVLGSQDEDPEEFYSSSGIAWRLSKTEYDNIVALRI</sequence>